<dbReference type="eggNOG" id="COG0840">
    <property type="taxonomic scope" value="Bacteria"/>
</dbReference>
<dbReference type="Proteomes" id="UP000008207">
    <property type="component" value="Chromosome"/>
</dbReference>
<dbReference type="KEGG" id="mno:Mnod_3976"/>
<sequence>MPRSKRRAGEAGRGLAVVAAEVEELAAQTSRATEEIGGYIGRVQGSTSDAVAAIAGVTARIREINAVSSSIAAAVEEQGPRPRRSCEM</sequence>
<organism evidence="4 5">
    <name type="scientific">Methylobacterium nodulans (strain LMG 21967 / CNCM I-2342 / ORS 2060)</name>
    <dbReference type="NCBI Taxonomy" id="460265"/>
    <lineage>
        <taxon>Bacteria</taxon>
        <taxon>Pseudomonadati</taxon>
        <taxon>Pseudomonadota</taxon>
        <taxon>Alphaproteobacteria</taxon>
        <taxon>Hyphomicrobiales</taxon>
        <taxon>Methylobacteriaceae</taxon>
        <taxon>Methylobacterium</taxon>
    </lineage>
</organism>
<dbReference type="PANTHER" id="PTHR32089:SF112">
    <property type="entry name" value="LYSOZYME-LIKE PROTEIN-RELATED"/>
    <property type="match status" value="1"/>
</dbReference>
<dbReference type="PROSITE" id="PS50111">
    <property type="entry name" value="CHEMOTAXIS_TRANSDUC_2"/>
    <property type="match status" value="1"/>
</dbReference>
<evidence type="ECO:0000259" key="3">
    <source>
        <dbReference type="PROSITE" id="PS50111"/>
    </source>
</evidence>
<evidence type="ECO:0000256" key="1">
    <source>
        <dbReference type="ARBA" id="ARBA00023224"/>
    </source>
</evidence>
<feature type="domain" description="Methyl-accepting transducer" evidence="3">
    <location>
        <begin position="1"/>
        <end position="77"/>
    </location>
</feature>
<name>B8ISM5_METNO</name>
<dbReference type="AlphaFoldDB" id="B8ISM5"/>
<reference evidence="4 5" key="1">
    <citation type="submission" date="2009-01" db="EMBL/GenBank/DDBJ databases">
        <title>Complete sequence of chromosome of Methylobacterium nodulans ORS 2060.</title>
        <authorList>
            <consortium name="US DOE Joint Genome Institute"/>
            <person name="Lucas S."/>
            <person name="Copeland A."/>
            <person name="Lapidus A."/>
            <person name="Glavina del Rio T."/>
            <person name="Dalin E."/>
            <person name="Tice H."/>
            <person name="Bruce D."/>
            <person name="Goodwin L."/>
            <person name="Pitluck S."/>
            <person name="Sims D."/>
            <person name="Brettin T."/>
            <person name="Detter J.C."/>
            <person name="Han C."/>
            <person name="Larimer F."/>
            <person name="Land M."/>
            <person name="Hauser L."/>
            <person name="Kyrpides N."/>
            <person name="Ivanova N."/>
            <person name="Marx C.J."/>
            <person name="Richardson P."/>
        </authorList>
    </citation>
    <scope>NUCLEOTIDE SEQUENCE [LARGE SCALE GENOMIC DNA]</scope>
    <source>
        <strain evidence="5">LMG 21967 / CNCM I-2342 / ORS 2060</strain>
    </source>
</reference>
<dbReference type="GO" id="GO:0007165">
    <property type="term" value="P:signal transduction"/>
    <property type="evidence" value="ECO:0007669"/>
    <property type="project" value="UniProtKB-KW"/>
</dbReference>
<dbReference type="InterPro" id="IPR004089">
    <property type="entry name" value="MCPsignal_dom"/>
</dbReference>
<dbReference type="PANTHER" id="PTHR32089">
    <property type="entry name" value="METHYL-ACCEPTING CHEMOTAXIS PROTEIN MCPB"/>
    <property type="match status" value="1"/>
</dbReference>
<proteinExistence type="predicted"/>
<evidence type="ECO:0000313" key="4">
    <source>
        <dbReference type="EMBL" id="ACL58865.1"/>
    </source>
</evidence>
<dbReference type="HOGENOM" id="CLU_2465498_0_0_5"/>
<accession>B8ISM5</accession>
<dbReference type="GO" id="GO:0016020">
    <property type="term" value="C:membrane"/>
    <property type="evidence" value="ECO:0007669"/>
    <property type="project" value="InterPro"/>
</dbReference>
<evidence type="ECO:0000256" key="2">
    <source>
        <dbReference type="PROSITE-ProRule" id="PRU00284"/>
    </source>
</evidence>
<keyword evidence="5" id="KW-1185">Reference proteome</keyword>
<protein>
    <submittedName>
        <fullName evidence="4">Methyl-accepting chemotaxis sensory transducer</fullName>
    </submittedName>
</protein>
<evidence type="ECO:0000313" key="5">
    <source>
        <dbReference type="Proteomes" id="UP000008207"/>
    </source>
</evidence>
<dbReference type="STRING" id="460265.Mnod_3976"/>
<dbReference type="Gene3D" id="1.10.287.950">
    <property type="entry name" value="Methyl-accepting chemotaxis protein"/>
    <property type="match status" value="1"/>
</dbReference>
<dbReference type="SUPFAM" id="SSF58104">
    <property type="entry name" value="Methyl-accepting chemotaxis protein (MCP) signaling domain"/>
    <property type="match status" value="1"/>
</dbReference>
<dbReference type="EMBL" id="CP001349">
    <property type="protein sequence ID" value="ACL58865.1"/>
    <property type="molecule type" value="Genomic_DNA"/>
</dbReference>
<gene>
    <name evidence="4" type="ordered locus">Mnod_3976</name>
</gene>
<dbReference type="Pfam" id="PF00015">
    <property type="entry name" value="MCPsignal"/>
    <property type="match status" value="1"/>
</dbReference>
<keyword evidence="1 2" id="KW-0807">Transducer</keyword>